<keyword evidence="7" id="KW-0411">Iron-sulfur</keyword>
<dbReference type="EMBL" id="JACHXU010000015">
    <property type="protein sequence ID" value="MBB3208425.1"/>
    <property type="molecule type" value="Genomic_DNA"/>
</dbReference>
<evidence type="ECO:0000256" key="6">
    <source>
        <dbReference type="ARBA" id="ARBA00023004"/>
    </source>
</evidence>
<dbReference type="RefSeq" id="WP_184306606.1">
    <property type="nucleotide sequence ID" value="NZ_JACHXU010000015.1"/>
</dbReference>
<dbReference type="InterPro" id="IPR037171">
    <property type="entry name" value="NagB/RpiA_transferase-like"/>
</dbReference>
<dbReference type="SUPFAM" id="SSF54862">
    <property type="entry name" value="4Fe-4S ferredoxins"/>
    <property type="match status" value="1"/>
</dbReference>
<name>A0A7W5E1J3_9BACT</name>
<dbReference type="AlphaFoldDB" id="A0A7W5E1J3"/>
<dbReference type="SUPFAM" id="SSF100950">
    <property type="entry name" value="NagB/RpiA/CoA transferase-like"/>
    <property type="match status" value="1"/>
</dbReference>
<dbReference type="PANTHER" id="PTHR47153:SF2">
    <property type="entry name" value="LACTATE UTILIZATION PROTEIN B"/>
    <property type="match status" value="1"/>
</dbReference>
<feature type="domain" description="4Fe-4S ferredoxin-type" evidence="8">
    <location>
        <begin position="300"/>
        <end position="329"/>
    </location>
</feature>
<sequence length="469" mass="52527">MSIALPIVDHPQAAKDFVNNVPRSHWHDDSLWFVRTKRDRQAQSLPEWEYLRETASAIKRHTIANLPDYLQEFEANAIRMGAVVHWAADAAEHNEIVLGLLRKNKTHRIIKSKSMLTEECGLNEFLIDNGIDVVDTDLGERIVQLRGETPSHIVLPAIHIKKEEVGETFHQHLGTRKGEADPQVLTEAARGHLRGKFLEGEVGITGVNFGIAETGGIVVCTNEGNADLGVSLPRIHIACMGIEKLVPRFENLAVFTRLLARSATGQPITSYTSHFHGPRDENSELHIVLVDNGRSRIRDSDTFRDALNCIRCGACMNTCPVYRRSGGHSYQATVPGPIGSVLGPTKDMKAHKSLPYACSLCGSCTDVCPVKIPLHHQLLAWRSELVGKRLLAWNKRVGMKAASWLFRHPRLFFTAGYTARVALKYLPKSLTHNRLNEWAIDRDLPDPPKQSFRAWYAQNRNVAKPEQPE</sequence>
<dbReference type="GO" id="GO:0006089">
    <property type="term" value="P:lactate metabolic process"/>
    <property type="evidence" value="ECO:0007669"/>
    <property type="project" value="InterPro"/>
</dbReference>
<dbReference type="InterPro" id="IPR003741">
    <property type="entry name" value="LUD_dom"/>
</dbReference>
<evidence type="ECO:0000259" key="8">
    <source>
        <dbReference type="PROSITE" id="PS51379"/>
    </source>
</evidence>
<keyword evidence="1" id="KW-0813">Transport</keyword>
<evidence type="ECO:0000256" key="4">
    <source>
        <dbReference type="ARBA" id="ARBA00022737"/>
    </source>
</evidence>
<keyword evidence="2" id="KW-0004">4Fe-4S</keyword>
<dbReference type="GO" id="GO:0046872">
    <property type="term" value="F:metal ion binding"/>
    <property type="evidence" value="ECO:0007669"/>
    <property type="project" value="UniProtKB-KW"/>
</dbReference>
<keyword evidence="3" id="KW-0479">Metal-binding</keyword>
<proteinExistence type="predicted"/>
<dbReference type="Proteomes" id="UP000536179">
    <property type="component" value="Unassembled WGS sequence"/>
</dbReference>
<keyword evidence="5" id="KW-0249">Electron transport</keyword>
<keyword evidence="6" id="KW-0408">Iron</keyword>
<evidence type="ECO:0000256" key="1">
    <source>
        <dbReference type="ARBA" id="ARBA00022448"/>
    </source>
</evidence>
<keyword evidence="4" id="KW-0677">Repeat</keyword>
<dbReference type="Pfam" id="PF02589">
    <property type="entry name" value="LUD_dom"/>
    <property type="match status" value="1"/>
</dbReference>
<dbReference type="PANTHER" id="PTHR47153">
    <property type="entry name" value="LACTATE UTILIZATION PROTEIN B"/>
    <property type="match status" value="1"/>
</dbReference>
<gene>
    <name evidence="9" type="ORF">FHS27_004253</name>
</gene>
<evidence type="ECO:0000256" key="5">
    <source>
        <dbReference type="ARBA" id="ARBA00022982"/>
    </source>
</evidence>
<dbReference type="Gene3D" id="3.40.50.10420">
    <property type="entry name" value="NagB/RpiA/CoA transferase-like"/>
    <property type="match status" value="1"/>
</dbReference>
<evidence type="ECO:0000256" key="7">
    <source>
        <dbReference type="ARBA" id="ARBA00023014"/>
    </source>
</evidence>
<protein>
    <submittedName>
        <fullName evidence="9">L-lactate dehydrogenase complex protein LldF</fullName>
    </submittedName>
</protein>
<dbReference type="PROSITE" id="PS51379">
    <property type="entry name" value="4FE4S_FER_2"/>
    <property type="match status" value="2"/>
</dbReference>
<reference evidence="9 10" key="1">
    <citation type="submission" date="2020-08" db="EMBL/GenBank/DDBJ databases">
        <title>Genomic Encyclopedia of Type Strains, Phase III (KMG-III): the genomes of soil and plant-associated and newly described type strains.</title>
        <authorList>
            <person name="Whitman W."/>
        </authorList>
    </citation>
    <scope>NUCLEOTIDE SEQUENCE [LARGE SCALE GENOMIC DNA]</scope>
    <source>
        <strain evidence="9 10">CECT 8075</strain>
    </source>
</reference>
<feature type="domain" description="4Fe-4S ferredoxin-type" evidence="8">
    <location>
        <begin position="348"/>
        <end position="378"/>
    </location>
</feature>
<evidence type="ECO:0000313" key="10">
    <source>
        <dbReference type="Proteomes" id="UP000536179"/>
    </source>
</evidence>
<accession>A0A7W5E1J3</accession>
<evidence type="ECO:0000256" key="2">
    <source>
        <dbReference type="ARBA" id="ARBA00022485"/>
    </source>
</evidence>
<dbReference type="InterPro" id="IPR004452">
    <property type="entry name" value="LutB/LldF"/>
</dbReference>
<organism evidence="9 10">
    <name type="scientific">Aporhodopirellula rubra</name>
    <dbReference type="NCBI Taxonomy" id="980271"/>
    <lineage>
        <taxon>Bacteria</taxon>
        <taxon>Pseudomonadati</taxon>
        <taxon>Planctomycetota</taxon>
        <taxon>Planctomycetia</taxon>
        <taxon>Pirellulales</taxon>
        <taxon>Pirellulaceae</taxon>
        <taxon>Aporhodopirellula</taxon>
    </lineage>
</organism>
<dbReference type="InterPro" id="IPR017896">
    <property type="entry name" value="4Fe4S_Fe-S-bd"/>
</dbReference>
<evidence type="ECO:0000256" key="3">
    <source>
        <dbReference type="ARBA" id="ARBA00022723"/>
    </source>
</evidence>
<dbReference type="GO" id="GO:0051539">
    <property type="term" value="F:4 iron, 4 sulfur cluster binding"/>
    <property type="evidence" value="ECO:0007669"/>
    <property type="project" value="UniProtKB-KW"/>
</dbReference>
<dbReference type="InterPro" id="IPR009051">
    <property type="entry name" value="Helical_ferredxn"/>
</dbReference>
<keyword evidence="10" id="KW-1185">Reference proteome</keyword>
<dbReference type="PROSITE" id="PS00198">
    <property type="entry name" value="4FE4S_FER_1"/>
    <property type="match status" value="2"/>
</dbReference>
<evidence type="ECO:0000313" key="9">
    <source>
        <dbReference type="EMBL" id="MBB3208425.1"/>
    </source>
</evidence>
<dbReference type="Pfam" id="PF13183">
    <property type="entry name" value="Fer4_8"/>
    <property type="match status" value="1"/>
</dbReference>
<dbReference type="Gene3D" id="1.10.1060.10">
    <property type="entry name" value="Alpha-helical ferredoxin"/>
    <property type="match status" value="1"/>
</dbReference>
<dbReference type="InterPro" id="IPR017900">
    <property type="entry name" value="4Fe4S_Fe_S_CS"/>
</dbReference>
<comment type="caution">
    <text evidence="9">The sequence shown here is derived from an EMBL/GenBank/DDBJ whole genome shotgun (WGS) entry which is preliminary data.</text>
</comment>
<dbReference type="InterPro" id="IPR024185">
    <property type="entry name" value="FTHF_cligase-like_sf"/>
</dbReference>